<accession>A0A3M8AP92</accession>
<sequence>MSDSPPPAVGPIEPAAASPRPPDAASGARGHVWLAPLLIGLIGYGGMTLQLAATFLAMIFPPVALVVGALLVIPAGLLIALVYRRVTERWRPIAAALLALIPAVLSWGLILGYVPFAWAIVGSQLGPLLVGVATGALSMLALPDRRWKLAGGGAALVIAIAALLPIATELAGTG</sequence>
<organism evidence="3 4">
    <name type="scientific">Agromyces tardus</name>
    <dbReference type="NCBI Taxonomy" id="2583849"/>
    <lineage>
        <taxon>Bacteria</taxon>
        <taxon>Bacillati</taxon>
        <taxon>Actinomycetota</taxon>
        <taxon>Actinomycetes</taxon>
        <taxon>Micrococcales</taxon>
        <taxon>Microbacteriaceae</taxon>
        <taxon>Agromyces</taxon>
    </lineage>
</organism>
<name>A0A3M8AP92_9MICO</name>
<evidence type="ECO:0000256" key="2">
    <source>
        <dbReference type="SAM" id="Phobius"/>
    </source>
</evidence>
<feature type="transmembrane region" description="Helical" evidence="2">
    <location>
        <begin position="124"/>
        <end position="142"/>
    </location>
</feature>
<feature type="transmembrane region" description="Helical" evidence="2">
    <location>
        <begin position="149"/>
        <end position="168"/>
    </location>
</feature>
<keyword evidence="2" id="KW-0472">Membrane</keyword>
<gene>
    <name evidence="3" type="ORF">EDM22_01115</name>
</gene>
<feature type="compositionally biased region" description="Low complexity" evidence="1">
    <location>
        <begin position="14"/>
        <end position="23"/>
    </location>
</feature>
<dbReference type="RefSeq" id="WP_138707994.1">
    <property type="nucleotide sequence ID" value="NZ_JBHSNT010000007.1"/>
</dbReference>
<proteinExistence type="predicted"/>
<reference evidence="3 4" key="1">
    <citation type="submission" date="2018-10" db="EMBL/GenBank/DDBJ databases">
        <title>Isolation, diversity and antibacterial activity of antinobacteria from the wheat rhizosphere soil.</title>
        <authorList>
            <person name="Sun T."/>
        </authorList>
    </citation>
    <scope>NUCLEOTIDE SEQUENCE [LARGE SCALE GENOMIC DNA]</scope>
    <source>
        <strain evidence="3 4">SJ-23</strain>
    </source>
</reference>
<dbReference type="AlphaFoldDB" id="A0A3M8AP92"/>
<evidence type="ECO:0000256" key="1">
    <source>
        <dbReference type="SAM" id="MobiDB-lite"/>
    </source>
</evidence>
<comment type="caution">
    <text evidence="3">The sequence shown here is derived from an EMBL/GenBank/DDBJ whole genome shotgun (WGS) entry which is preliminary data.</text>
</comment>
<evidence type="ECO:0000313" key="4">
    <source>
        <dbReference type="Proteomes" id="UP000275048"/>
    </source>
</evidence>
<keyword evidence="4" id="KW-1185">Reference proteome</keyword>
<feature type="transmembrane region" description="Helical" evidence="2">
    <location>
        <begin position="95"/>
        <end position="118"/>
    </location>
</feature>
<evidence type="ECO:0000313" key="3">
    <source>
        <dbReference type="EMBL" id="RNB52335.1"/>
    </source>
</evidence>
<feature type="region of interest" description="Disordered" evidence="1">
    <location>
        <begin position="1"/>
        <end position="23"/>
    </location>
</feature>
<feature type="transmembrane region" description="Helical" evidence="2">
    <location>
        <begin position="32"/>
        <end position="53"/>
    </location>
</feature>
<dbReference type="Proteomes" id="UP000275048">
    <property type="component" value="Unassembled WGS sequence"/>
</dbReference>
<protein>
    <submittedName>
        <fullName evidence="3">Uncharacterized protein</fullName>
    </submittedName>
</protein>
<feature type="transmembrane region" description="Helical" evidence="2">
    <location>
        <begin position="59"/>
        <end position="83"/>
    </location>
</feature>
<keyword evidence="2" id="KW-0812">Transmembrane</keyword>
<keyword evidence="2" id="KW-1133">Transmembrane helix</keyword>
<dbReference type="EMBL" id="RHHB01000001">
    <property type="protein sequence ID" value="RNB52335.1"/>
    <property type="molecule type" value="Genomic_DNA"/>
</dbReference>